<name>A0A0D0BS18_9AGAR</name>
<keyword evidence="2" id="KW-1185">Reference proteome</keyword>
<organism evidence="1 2">
    <name type="scientific">Collybiopsis luxurians FD-317 M1</name>
    <dbReference type="NCBI Taxonomy" id="944289"/>
    <lineage>
        <taxon>Eukaryota</taxon>
        <taxon>Fungi</taxon>
        <taxon>Dikarya</taxon>
        <taxon>Basidiomycota</taxon>
        <taxon>Agaricomycotina</taxon>
        <taxon>Agaricomycetes</taxon>
        <taxon>Agaricomycetidae</taxon>
        <taxon>Agaricales</taxon>
        <taxon>Marasmiineae</taxon>
        <taxon>Omphalotaceae</taxon>
        <taxon>Collybiopsis</taxon>
        <taxon>Collybiopsis luxurians</taxon>
    </lineage>
</organism>
<dbReference type="Proteomes" id="UP000053593">
    <property type="component" value="Unassembled WGS sequence"/>
</dbReference>
<evidence type="ECO:0000313" key="2">
    <source>
        <dbReference type="Proteomes" id="UP000053593"/>
    </source>
</evidence>
<dbReference type="AlphaFoldDB" id="A0A0D0BS18"/>
<dbReference type="HOGENOM" id="CLU_1731668_0_0_1"/>
<protein>
    <submittedName>
        <fullName evidence="1">Unplaced genomic scaffold GYMLUscaffold_39, whole genome shotgun sequence</fullName>
    </submittedName>
</protein>
<sequence length="151" mass="17853">MFQESQSNWSYPMRRVGHRVLSDIPLEIYEEIISYIKPSKNPSNQVVARERRRRRMKDLCSLSLVCRFLRAILFPLISETLFFQTSILTRCSERVRRIIILYPESSSGTYLRRSFRMSKSVSFEIGFNTWLTSNVTLPKPFCTNAARCYHK</sequence>
<reference evidence="1 2" key="1">
    <citation type="submission" date="2014-04" db="EMBL/GenBank/DDBJ databases">
        <title>Evolutionary Origins and Diversification of the Mycorrhizal Mutualists.</title>
        <authorList>
            <consortium name="DOE Joint Genome Institute"/>
            <consortium name="Mycorrhizal Genomics Consortium"/>
            <person name="Kohler A."/>
            <person name="Kuo A."/>
            <person name="Nagy L.G."/>
            <person name="Floudas D."/>
            <person name="Copeland A."/>
            <person name="Barry K.W."/>
            <person name="Cichocki N."/>
            <person name="Veneault-Fourrey C."/>
            <person name="LaButti K."/>
            <person name="Lindquist E.A."/>
            <person name="Lipzen A."/>
            <person name="Lundell T."/>
            <person name="Morin E."/>
            <person name="Murat C."/>
            <person name="Riley R."/>
            <person name="Ohm R."/>
            <person name="Sun H."/>
            <person name="Tunlid A."/>
            <person name="Henrissat B."/>
            <person name="Grigoriev I.V."/>
            <person name="Hibbett D.S."/>
            <person name="Martin F."/>
        </authorList>
    </citation>
    <scope>NUCLEOTIDE SEQUENCE [LARGE SCALE GENOMIC DNA]</scope>
    <source>
        <strain evidence="1 2">FD-317 M1</strain>
    </source>
</reference>
<gene>
    <name evidence="1" type="ORF">GYMLUDRAFT_705308</name>
</gene>
<dbReference type="OrthoDB" id="3256662at2759"/>
<accession>A0A0D0BS18</accession>
<dbReference type="EMBL" id="KN834787">
    <property type="protein sequence ID" value="KIK58061.1"/>
    <property type="molecule type" value="Genomic_DNA"/>
</dbReference>
<evidence type="ECO:0000313" key="1">
    <source>
        <dbReference type="EMBL" id="KIK58061.1"/>
    </source>
</evidence>
<proteinExistence type="predicted"/>